<dbReference type="EMBL" id="MHKK01000049">
    <property type="protein sequence ID" value="OGY88910.1"/>
    <property type="molecule type" value="Genomic_DNA"/>
</dbReference>
<protein>
    <submittedName>
        <fullName evidence="1">Uncharacterized protein</fullName>
    </submittedName>
</protein>
<evidence type="ECO:0000313" key="2">
    <source>
        <dbReference type="Proteomes" id="UP000177817"/>
    </source>
</evidence>
<evidence type="ECO:0000313" key="1">
    <source>
        <dbReference type="EMBL" id="OGY88910.1"/>
    </source>
</evidence>
<accession>A0A1G2BKT4</accession>
<proteinExistence type="predicted"/>
<reference evidence="1 2" key="1">
    <citation type="journal article" date="2016" name="Nat. Commun.">
        <title>Thousands of microbial genomes shed light on interconnected biogeochemical processes in an aquifer system.</title>
        <authorList>
            <person name="Anantharaman K."/>
            <person name="Brown C.T."/>
            <person name="Hug L.A."/>
            <person name="Sharon I."/>
            <person name="Castelle C.J."/>
            <person name="Probst A.J."/>
            <person name="Thomas B.C."/>
            <person name="Singh A."/>
            <person name="Wilkins M.J."/>
            <person name="Karaoz U."/>
            <person name="Brodie E.L."/>
            <person name="Williams K.H."/>
            <person name="Hubbard S.S."/>
            <person name="Banfield J.F."/>
        </authorList>
    </citation>
    <scope>NUCLEOTIDE SEQUENCE [LARGE SCALE GENOMIC DNA]</scope>
</reference>
<dbReference type="AlphaFoldDB" id="A0A1G2BKT4"/>
<gene>
    <name evidence="1" type="ORF">A2677_02745</name>
</gene>
<name>A0A1G2BKT4_9BACT</name>
<comment type="caution">
    <text evidence="1">The sequence shown here is derived from an EMBL/GenBank/DDBJ whole genome shotgun (WGS) entry which is preliminary data.</text>
</comment>
<dbReference type="Proteomes" id="UP000177817">
    <property type="component" value="Unassembled WGS sequence"/>
</dbReference>
<organism evidence="1 2">
    <name type="scientific">Candidatus Komeilibacteria bacterium RIFCSPHIGHO2_01_FULL_52_14</name>
    <dbReference type="NCBI Taxonomy" id="1798549"/>
    <lineage>
        <taxon>Bacteria</taxon>
        <taxon>Candidatus Komeiliibacteriota</taxon>
    </lineage>
</organism>
<sequence>MNRILIFWFVYALGVELTYTNATTTYRLLPIVSKDSQPQRIQGAERDVFLKKLAEQGTESWVATGASQQQ</sequence>